<evidence type="ECO:0000313" key="2">
    <source>
        <dbReference type="EMBL" id="KZS93120.1"/>
    </source>
</evidence>
<feature type="compositionally biased region" description="Pro residues" evidence="1">
    <location>
        <begin position="645"/>
        <end position="657"/>
    </location>
</feature>
<feature type="region of interest" description="Disordered" evidence="1">
    <location>
        <begin position="481"/>
        <end position="709"/>
    </location>
</feature>
<dbReference type="PANTHER" id="PTHR38696">
    <property type="entry name" value="MEDIATOR OF RNA POLYMERASE II TRANSCRIPTION SUBUNIT 13"/>
    <property type="match status" value="1"/>
</dbReference>
<dbReference type="PANTHER" id="PTHR38696:SF1">
    <property type="entry name" value="MEDIATOR OF RNA POLYMERASE II TRANSCRIPTION SUBUNIT 13"/>
    <property type="match status" value="1"/>
</dbReference>
<dbReference type="AlphaFoldDB" id="A0A164UCY4"/>
<evidence type="ECO:0000313" key="3">
    <source>
        <dbReference type="Proteomes" id="UP000076722"/>
    </source>
</evidence>
<reference evidence="2 3" key="1">
    <citation type="journal article" date="2016" name="Mol. Biol. Evol.">
        <title>Comparative Genomics of Early-Diverging Mushroom-Forming Fungi Provides Insights into the Origins of Lignocellulose Decay Capabilities.</title>
        <authorList>
            <person name="Nagy L.G."/>
            <person name="Riley R."/>
            <person name="Tritt A."/>
            <person name="Adam C."/>
            <person name="Daum C."/>
            <person name="Floudas D."/>
            <person name="Sun H."/>
            <person name="Yadav J.S."/>
            <person name="Pangilinan J."/>
            <person name="Larsson K.H."/>
            <person name="Matsuura K."/>
            <person name="Barry K."/>
            <person name="Labutti K."/>
            <person name="Kuo R."/>
            <person name="Ohm R.A."/>
            <person name="Bhattacharya S.S."/>
            <person name="Shirouzu T."/>
            <person name="Yoshinaga Y."/>
            <person name="Martin F.M."/>
            <person name="Grigoriev I.V."/>
            <person name="Hibbett D.S."/>
        </authorList>
    </citation>
    <scope>NUCLEOTIDE SEQUENCE [LARGE SCALE GENOMIC DNA]</scope>
    <source>
        <strain evidence="2 3">HHB9708</strain>
    </source>
</reference>
<dbReference type="EMBL" id="KV419408">
    <property type="protein sequence ID" value="KZS93120.1"/>
    <property type="molecule type" value="Genomic_DNA"/>
</dbReference>
<feature type="compositionally biased region" description="Basic and acidic residues" evidence="1">
    <location>
        <begin position="279"/>
        <end position="291"/>
    </location>
</feature>
<evidence type="ECO:0000256" key="1">
    <source>
        <dbReference type="SAM" id="MobiDB-lite"/>
    </source>
</evidence>
<gene>
    <name evidence="2" type="ORF">SISNIDRAFT_455093</name>
</gene>
<feature type="region of interest" description="Disordered" evidence="1">
    <location>
        <begin position="345"/>
        <end position="387"/>
    </location>
</feature>
<organism evidence="2 3">
    <name type="scientific">Sistotremastrum niveocremeum HHB9708</name>
    <dbReference type="NCBI Taxonomy" id="1314777"/>
    <lineage>
        <taxon>Eukaryota</taxon>
        <taxon>Fungi</taxon>
        <taxon>Dikarya</taxon>
        <taxon>Basidiomycota</taxon>
        <taxon>Agaricomycotina</taxon>
        <taxon>Agaricomycetes</taxon>
        <taxon>Sistotremastrales</taxon>
        <taxon>Sistotremastraceae</taxon>
        <taxon>Sertulicium</taxon>
        <taxon>Sertulicium niveocremeum</taxon>
    </lineage>
</organism>
<accession>A0A164UCY4</accession>
<proteinExistence type="predicted"/>
<dbReference type="OrthoDB" id="3358646at2759"/>
<feature type="compositionally biased region" description="Pro residues" evidence="1">
    <location>
        <begin position="587"/>
        <end position="599"/>
    </location>
</feature>
<feature type="compositionally biased region" description="Basic and acidic residues" evidence="1">
    <location>
        <begin position="612"/>
        <end position="632"/>
    </location>
</feature>
<dbReference type="Proteomes" id="UP000076722">
    <property type="component" value="Unassembled WGS sequence"/>
</dbReference>
<sequence length="709" mass="77047">MFSEFSHQRHSTSSFALLSVAGASALRLSSFPQDVVAAVRAAIIKSPGIRAFKQDLQQSLCEITINEKLWSHPTQLATQRVLVAVFAVLLSHKFKFISAIDYGREPDETLSLAFSRPNDFELDQEPPLFPFALSFNSITSLRVIGAPLHSTPAILNSVRGAWPRGVAAENKLAAEGCYEFKLEGYHWFKQDTFPQDSLAHIYGLLGAFDAHGFSLAASLSISGTHSHIKDLWIFTGIDHTSPRSSPAASQRQPLSATSSITRSLSPSNPTTAIPLGVPEEYHSTNESEHPSRNVLHRKHHDPANMVPQPAPDPPKEADEYYQAQIHEPVRRQQAALPQDEVDEYSRMPVPAPAPALEHQHVDGSETQMPVPAQPLEEQPPQSDSYPILLPTPRVIYATPARTGVRAEVMPNRDAAVVPGPVATEPGLDPEYRDSVGTTATNATEASTDVPIAWTGNNHETFSNVREPVPTVIEADEPSFDASQAWRDPNQGRNNDISPASNNVPQPTDAYATAPPAWYGTSPESQIGTHPTPMSRDSTPFFPGAWAGTPTPRERGPPQWDSQPSPPEDSPAWVMVNVAPPEETGPAFPEPSIHPGPPPQLATSIPDDLQPDMSEKVLENSLHDPEHTVDAHHASPLSEATSIPGPLTPPPDSPPASAPPSESHGSEESRDNSGNVTNGGQDLAPPPESEHKRKRSLFGRKKLQVDWHRK</sequence>
<feature type="region of interest" description="Disordered" evidence="1">
    <location>
        <begin position="242"/>
        <end position="293"/>
    </location>
</feature>
<keyword evidence="3" id="KW-1185">Reference proteome</keyword>
<protein>
    <submittedName>
        <fullName evidence="2">Uncharacterized protein</fullName>
    </submittedName>
</protein>
<feature type="compositionally biased region" description="Polar residues" evidence="1">
    <location>
        <begin position="490"/>
        <end position="505"/>
    </location>
</feature>
<feature type="compositionally biased region" description="Polar residues" evidence="1">
    <location>
        <begin position="242"/>
        <end position="271"/>
    </location>
</feature>
<name>A0A164UCY4_9AGAM</name>
<feature type="compositionally biased region" description="Basic residues" evidence="1">
    <location>
        <begin position="691"/>
        <end position="701"/>
    </location>
</feature>